<evidence type="ECO:0000313" key="2">
    <source>
        <dbReference type="EMBL" id="GBR49758.1"/>
    </source>
</evidence>
<evidence type="ECO:0000313" key="3">
    <source>
        <dbReference type="Proteomes" id="UP001062443"/>
    </source>
</evidence>
<protein>
    <recommendedName>
        <fullName evidence="4">Tetratricopeptide repeat-like domain-containing protein</fullName>
    </recommendedName>
</protein>
<proteinExistence type="predicted"/>
<organism evidence="2 3">
    <name type="scientific">Neokomagataea tanensis NBRC 106556</name>
    <dbReference type="NCBI Taxonomy" id="1223519"/>
    <lineage>
        <taxon>Bacteria</taxon>
        <taxon>Pseudomonadati</taxon>
        <taxon>Pseudomonadota</taxon>
        <taxon>Alphaproteobacteria</taxon>
        <taxon>Acetobacterales</taxon>
        <taxon>Acetobacteraceae</taxon>
        <taxon>Neokomagataea</taxon>
    </lineage>
</organism>
<dbReference type="Proteomes" id="UP001062443">
    <property type="component" value="Unassembled WGS sequence"/>
</dbReference>
<evidence type="ECO:0008006" key="4">
    <source>
        <dbReference type="Google" id="ProtNLM"/>
    </source>
</evidence>
<feature type="transmembrane region" description="Helical" evidence="1">
    <location>
        <begin position="25"/>
        <end position="45"/>
    </location>
</feature>
<dbReference type="EMBL" id="BAQB01000134">
    <property type="protein sequence ID" value="GBR49758.1"/>
    <property type="molecule type" value="Genomic_DNA"/>
</dbReference>
<name>A0ABQ0QLS8_9PROT</name>
<keyword evidence="1" id="KW-0472">Membrane</keyword>
<accession>A0ABQ0QLS8</accession>
<dbReference type="RefSeq" id="WP_068172919.1">
    <property type="nucleotide sequence ID" value="NZ_BAQB01000134.1"/>
</dbReference>
<evidence type="ECO:0000256" key="1">
    <source>
        <dbReference type="SAM" id="Phobius"/>
    </source>
</evidence>
<keyword evidence="1" id="KW-0812">Transmembrane</keyword>
<sequence>MADDFIAQIHDDMRQQRLRAQARRFGAVAAGVLVLAGIAGGVWGWQRHALKTAQEAASGRYFTAMSTLEAHGSAAAEQQAQATLQDLAEHGPKGVRTYAALRLADYKAQHQDVPAAQALWAHVADDDTALPAMRTVARYLGLNVQQPTAQNTASLRAGYTALAQGNDAWASLAREGLVSLDLAPGATAQQKEEARRLLNQTVSSPTAPEGARSRAEALLETLGDAG</sequence>
<reference evidence="2" key="1">
    <citation type="submission" date="2013-04" db="EMBL/GenBank/DDBJ databases">
        <title>The genome sequencing project of 58 acetic acid bacteria.</title>
        <authorList>
            <person name="Okamoto-Kainuma A."/>
            <person name="Ishikawa M."/>
            <person name="Umino S."/>
            <person name="Koizumi Y."/>
            <person name="Shiwa Y."/>
            <person name="Yoshikawa H."/>
            <person name="Matsutani M."/>
            <person name="Matsushita K."/>
        </authorList>
    </citation>
    <scope>NUCLEOTIDE SEQUENCE</scope>
    <source>
        <strain evidence="2">NBRC 106556</strain>
    </source>
</reference>
<gene>
    <name evidence="2" type="ORF">AA106556_2118</name>
</gene>
<keyword evidence="3" id="KW-1185">Reference proteome</keyword>
<keyword evidence="1" id="KW-1133">Transmembrane helix</keyword>
<comment type="caution">
    <text evidence="2">The sequence shown here is derived from an EMBL/GenBank/DDBJ whole genome shotgun (WGS) entry which is preliminary data.</text>
</comment>